<dbReference type="EMBL" id="QVNQ01000008">
    <property type="protein sequence ID" value="RFS82820.1"/>
    <property type="molecule type" value="Genomic_DNA"/>
</dbReference>
<proteinExistence type="predicted"/>
<feature type="transmembrane region" description="Helical" evidence="2">
    <location>
        <begin position="89"/>
        <end position="112"/>
    </location>
</feature>
<keyword evidence="2" id="KW-0472">Membrane</keyword>
<evidence type="ECO:0000313" key="3">
    <source>
        <dbReference type="EMBL" id="RFS82820.1"/>
    </source>
</evidence>
<evidence type="ECO:0000256" key="2">
    <source>
        <dbReference type="SAM" id="Phobius"/>
    </source>
</evidence>
<reference evidence="3 4" key="1">
    <citation type="submission" date="2018-08" db="EMBL/GenBank/DDBJ databases">
        <title>Actinomadura spongicola sp. nov., isolated from marine sponge Leucetta chagosensis.</title>
        <authorList>
            <person name="Li L."/>
            <person name="Lin H.W."/>
        </authorList>
    </citation>
    <scope>NUCLEOTIDE SEQUENCE [LARGE SCALE GENOMIC DNA]</scope>
    <source>
        <strain evidence="3 4">LHW52907</strain>
    </source>
</reference>
<keyword evidence="2" id="KW-0812">Transmembrane</keyword>
<evidence type="ECO:0000256" key="1">
    <source>
        <dbReference type="SAM" id="MobiDB-lite"/>
    </source>
</evidence>
<feature type="region of interest" description="Disordered" evidence="1">
    <location>
        <begin position="127"/>
        <end position="159"/>
    </location>
</feature>
<keyword evidence="2" id="KW-1133">Transmembrane helix</keyword>
<gene>
    <name evidence="3" type="ORF">D0T12_25690</name>
</gene>
<sequence length="159" mass="16866">MDFVKRRFTRPGPFQETAAHGVDLLRPVSGNGDPFRRPIAILESGCFGPFQWEAAVSTARRRGLAAAGTVVAAALVNVATGMLTQNWTAAWWAFTGVVVLVGGALQAWLTVAMGPESSRTQRIDRTTVGGNARQKLDGPGEQTVSGSQISGDLNQEQNG</sequence>
<keyword evidence="4" id="KW-1185">Reference proteome</keyword>
<accession>A0A372GBU2</accession>
<evidence type="ECO:0000313" key="4">
    <source>
        <dbReference type="Proteomes" id="UP000262882"/>
    </source>
</evidence>
<comment type="caution">
    <text evidence="3">The sequence shown here is derived from an EMBL/GenBank/DDBJ whole genome shotgun (WGS) entry which is preliminary data.</text>
</comment>
<protein>
    <submittedName>
        <fullName evidence="3">Uncharacterized protein</fullName>
    </submittedName>
</protein>
<dbReference type="AlphaFoldDB" id="A0A372GBU2"/>
<dbReference type="Proteomes" id="UP000262882">
    <property type="component" value="Unassembled WGS sequence"/>
</dbReference>
<feature type="compositionally biased region" description="Polar residues" evidence="1">
    <location>
        <begin position="142"/>
        <end position="159"/>
    </location>
</feature>
<name>A0A372GBU2_9ACTN</name>
<feature type="transmembrane region" description="Helical" evidence="2">
    <location>
        <begin position="64"/>
        <end position="83"/>
    </location>
</feature>
<organism evidence="3 4">
    <name type="scientific">Actinomadura spongiicola</name>
    <dbReference type="NCBI Taxonomy" id="2303421"/>
    <lineage>
        <taxon>Bacteria</taxon>
        <taxon>Bacillati</taxon>
        <taxon>Actinomycetota</taxon>
        <taxon>Actinomycetes</taxon>
        <taxon>Streptosporangiales</taxon>
        <taxon>Thermomonosporaceae</taxon>
        <taxon>Actinomadura</taxon>
    </lineage>
</organism>